<dbReference type="Pfam" id="PF00903">
    <property type="entry name" value="Glyoxalase"/>
    <property type="match status" value="1"/>
</dbReference>
<feature type="compositionally biased region" description="Acidic residues" evidence="1">
    <location>
        <begin position="127"/>
        <end position="141"/>
    </location>
</feature>
<dbReference type="InterPro" id="IPR029068">
    <property type="entry name" value="Glyas_Bleomycin-R_OHBP_Dase"/>
</dbReference>
<dbReference type="AlphaFoldDB" id="A0A2R5GZV7"/>
<dbReference type="SUPFAM" id="SSF54593">
    <property type="entry name" value="Glyoxalase/Bleomycin resistance protein/Dihydroxybiphenyl dioxygenase"/>
    <property type="match status" value="1"/>
</dbReference>
<evidence type="ECO:0000313" key="3">
    <source>
        <dbReference type="EMBL" id="GBG33594.1"/>
    </source>
</evidence>
<dbReference type="PANTHER" id="PTHR36503:SF3">
    <property type="entry name" value="BLR0126 PROTEIN"/>
    <property type="match status" value="1"/>
</dbReference>
<dbReference type="EMBL" id="BEYU01000163">
    <property type="protein sequence ID" value="GBG33594.1"/>
    <property type="molecule type" value="Genomic_DNA"/>
</dbReference>
<gene>
    <name evidence="3" type="ORF">FCC1311_098172</name>
</gene>
<feature type="domain" description="VOC" evidence="2">
    <location>
        <begin position="255"/>
        <end position="370"/>
    </location>
</feature>
<dbReference type="PROSITE" id="PS51819">
    <property type="entry name" value="VOC"/>
    <property type="match status" value="1"/>
</dbReference>
<keyword evidence="4" id="KW-1185">Reference proteome</keyword>
<dbReference type="InParanoid" id="A0A2R5GZV7"/>
<proteinExistence type="predicted"/>
<dbReference type="OrthoDB" id="10256150at2759"/>
<name>A0A2R5GZV7_9STRA</name>
<accession>A0A2R5GZV7</accession>
<dbReference type="InterPro" id="IPR004360">
    <property type="entry name" value="Glyas_Fos-R_dOase_dom"/>
</dbReference>
<reference evidence="3 4" key="1">
    <citation type="submission" date="2017-12" db="EMBL/GenBank/DDBJ databases">
        <title>Sequencing, de novo assembly and annotation of complete genome of a new Thraustochytrid species, strain FCC1311.</title>
        <authorList>
            <person name="Sedici K."/>
            <person name="Godart F."/>
            <person name="Aiese Cigliano R."/>
            <person name="Sanseverino W."/>
            <person name="Barakat M."/>
            <person name="Ortet P."/>
            <person name="Marechal E."/>
            <person name="Cagnac O."/>
            <person name="Amato A."/>
        </authorList>
    </citation>
    <scope>NUCLEOTIDE SEQUENCE [LARGE SCALE GENOMIC DNA]</scope>
</reference>
<evidence type="ECO:0000313" key="4">
    <source>
        <dbReference type="Proteomes" id="UP000241890"/>
    </source>
</evidence>
<feature type="region of interest" description="Disordered" evidence="1">
    <location>
        <begin position="113"/>
        <end position="165"/>
    </location>
</feature>
<organism evidence="3 4">
    <name type="scientific">Hondaea fermentalgiana</name>
    <dbReference type="NCBI Taxonomy" id="2315210"/>
    <lineage>
        <taxon>Eukaryota</taxon>
        <taxon>Sar</taxon>
        <taxon>Stramenopiles</taxon>
        <taxon>Bigyra</taxon>
        <taxon>Labyrinthulomycetes</taxon>
        <taxon>Thraustochytrida</taxon>
        <taxon>Thraustochytriidae</taxon>
        <taxon>Hondaea</taxon>
    </lineage>
</organism>
<feature type="region of interest" description="Disordered" evidence="1">
    <location>
        <begin position="194"/>
        <end position="213"/>
    </location>
</feature>
<protein>
    <recommendedName>
        <fullName evidence="2">VOC domain-containing protein</fullName>
    </recommendedName>
</protein>
<dbReference type="Gene3D" id="3.10.180.10">
    <property type="entry name" value="2,3-Dihydroxybiphenyl 1,2-Dioxygenase, domain 1"/>
    <property type="match status" value="1"/>
</dbReference>
<comment type="caution">
    <text evidence="3">The sequence shown here is derived from an EMBL/GenBank/DDBJ whole genome shotgun (WGS) entry which is preliminary data.</text>
</comment>
<sequence length="416" mass="44955">MEVALVSGLGFTFAREQTLGHDGTGDFDEAFLMQLEPAAKVMGLRSASGGFKRRAEAASPLNGRYASGTERKRARVPACEPLALSDALQQLALSPALLDFVMDVLNAGEAALPEGTAFSEGTTHGDMDDDDDDEDDDEEAEVQAFGELSSDGYSEASGDIGDSDSEHDGELVFVHFGETDDHFARLGRCTGDRITFGNPNTNDDDEEESKNHCNKSDDLCDASDAGCSCSSESLRSFPANDFQSPSNFASPRWESINAITFATTDMAASVKFYESLGLELTYGNKSAPFSTLGLGGADNTLHVNLFKVEETFDAKSWGRVIIYVSDVDAMYKQVCAAGYTPEAEPADAVWGERYFQIRDPIGHELSFAKKIPGHKFWKRPKIAPRFDAEAAAQGRRTAVAAAAVVCGFLFWQASRT</sequence>
<evidence type="ECO:0000256" key="1">
    <source>
        <dbReference type="SAM" id="MobiDB-lite"/>
    </source>
</evidence>
<dbReference type="PANTHER" id="PTHR36503">
    <property type="entry name" value="BLR2520 PROTEIN"/>
    <property type="match status" value="1"/>
</dbReference>
<dbReference type="InterPro" id="IPR037523">
    <property type="entry name" value="VOC_core"/>
</dbReference>
<dbReference type="Proteomes" id="UP000241890">
    <property type="component" value="Unassembled WGS sequence"/>
</dbReference>
<evidence type="ECO:0000259" key="2">
    <source>
        <dbReference type="PROSITE" id="PS51819"/>
    </source>
</evidence>